<evidence type="ECO:0000256" key="1">
    <source>
        <dbReference type="SAM" id="MobiDB-lite"/>
    </source>
</evidence>
<dbReference type="EMBL" id="JPOS01000038">
    <property type="protein sequence ID" value="KGE87245.1"/>
    <property type="molecule type" value="Genomic_DNA"/>
</dbReference>
<sequence length="156" mass="18149">MLKSLIKVGLLLVGGILVYNYFFGTPEEKAQSKEIFTSVKDLTKSAFDLLKQEKQKFDEGKYDEAVDKVGGLLDNLKSKAEQLEDNRDLLDKIAELEEKRKRLSEDINRELPENYNNTPDERPTMDSSSRKEIENEWEDLVRKTEGLMEEMEKKEQ</sequence>
<keyword evidence="4" id="KW-1185">Reference proteome</keyword>
<dbReference type="AlphaFoldDB" id="A0A098S538"/>
<evidence type="ECO:0000313" key="3">
    <source>
        <dbReference type="EMBL" id="KGE87245.1"/>
    </source>
</evidence>
<feature type="region of interest" description="Disordered" evidence="1">
    <location>
        <begin position="103"/>
        <end position="136"/>
    </location>
</feature>
<dbReference type="OrthoDB" id="8547472at2"/>
<accession>A0A098S538</accession>
<evidence type="ECO:0000256" key="2">
    <source>
        <dbReference type="SAM" id="Phobius"/>
    </source>
</evidence>
<feature type="compositionally biased region" description="Basic and acidic residues" evidence="1">
    <location>
        <begin position="103"/>
        <end position="112"/>
    </location>
</feature>
<proteinExistence type="predicted"/>
<gene>
    <name evidence="3" type="ORF">IX84_16490</name>
</gene>
<feature type="transmembrane region" description="Helical" evidence="2">
    <location>
        <begin position="6"/>
        <end position="23"/>
    </location>
</feature>
<keyword evidence="2" id="KW-0472">Membrane</keyword>
<dbReference type="RefSeq" id="WP_044222810.1">
    <property type="nucleotide sequence ID" value="NZ_CAKZLC010000558.1"/>
</dbReference>
<organism evidence="3 4">
    <name type="scientific">Phaeodactylibacter xiamenensis</name>
    <dbReference type="NCBI Taxonomy" id="1524460"/>
    <lineage>
        <taxon>Bacteria</taxon>
        <taxon>Pseudomonadati</taxon>
        <taxon>Bacteroidota</taxon>
        <taxon>Saprospiria</taxon>
        <taxon>Saprospirales</taxon>
        <taxon>Haliscomenobacteraceae</taxon>
        <taxon>Phaeodactylibacter</taxon>
    </lineage>
</organism>
<name>A0A098S538_9BACT</name>
<evidence type="ECO:0000313" key="4">
    <source>
        <dbReference type="Proteomes" id="UP000029736"/>
    </source>
</evidence>
<keyword evidence="2" id="KW-1133">Transmembrane helix</keyword>
<feature type="compositionally biased region" description="Basic and acidic residues" evidence="1">
    <location>
        <begin position="119"/>
        <end position="136"/>
    </location>
</feature>
<reference evidence="3 4" key="1">
    <citation type="journal article" date="2014" name="Int. J. Syst. Evol. Microbiol.">
        <title>Phaeodactylibacter xiamenensis gen. nov., sp. nov., a member of the family Saprospiraceae isolated from the marine alga Phaeodactylum tricornutum.</title>
        <authorList>
            <person name="Chen Z.Jr."/>
            <person name="Lei X."/>
            <person name="Lai Q."/>
            <person name="Li Y."/>
            <person name="Zhang B."/>
            <person name="Zhang J."/>
            <person name="Zhang H."/>
            <person name="Yang L."/>
            <person name="Zheng W."/>
            <person name="Tian Y."/>
            <person name="Yu Z."/>
            <person name="Xu H.Jr."/>
            <person name="Zheng T."/>
        </authorList>
    </citation>
    <scope>NUCLEOTIDE SEQUENCE [LARGE SCALE GENOMIC DNA]</scope>
    <source>
        <strain evidence="3 4">KD52</strain>
    </source>
</reference>
<dbReference type="Proteomes" id="UP000029736">
    <property type="component" value="Unassembled WGS sequence"/>
</dbReference>
<keyword evidence="2" id="KW-0812">Transmembrane</keyword>
<protein>
    <submittedName>
        <fullName evidence="3">Uncharacterized protein</fullName>
    </submittedName>
</protein>
<comment type="caution">
    <text evidence="3">The sequence shown here is derived from an EMBL/GenBank/DDBJ whole genome shotgun (WGS) entry which is preliminary data.</text>
</comment>